<dbReference type="STRING" id="595528.A0A0D2WST5"/>
<dbReference type="PIRSF" id="PIRSF007949">
    <property type="entry name" value="VPS16"/>
    <property type="match status" value="1"/>
</dbReference>
<dbReference type="GO" id="GO:0030897">
    <property type="term" value="C:HOPS complex"/>
    <property type="evidence" value="ECO:0007669"/>
    <property type="project" value="TreeGrafter"/>
</dbReference>
<accession>A0A0D2WST5</accession>
<dbReference type="Proteomes" id="UP000008743">
    <property type="component" value="Unassembled WGS sequence"/>
</dbReference>
<dbReference type="Gene3D" id="1.10.150.780">
    <property type="entry name" value="Vps16, C-terminal region"/>
    <property type="match status" value="1"/>
</dbReference>
<dbReference type="Pfam" id="PF04840">
    <property type="entry name" value="Vps16_C"/>
    <property type="match status" value="1"/>
</dbReference>
<dbReference type="InterPro" id="IPR015943">
    <property type="entry name" value="WD40/YVTN_repeat-like_dom_sf"/>
</dbReference>
<dbReference type="PANTHER" id="PTHR12811">
    <property type="entry name" value="VACUOLAR PROTEIN SORTING VPS16"/>
    <property type="match status" value="1"/>
</dbReference>
<feature type="transmembrane region" description="Helical" evidence="3">
    <location>
        <begin position="35"/>
        <end position="58"/>
    </location>
</feature>
<keyword evidence="3" id="KW-1133">Transmembrane helix</keyword>
<dbReference type="GO" id="GO:0005768">
    <property type="term" value="C:endosome"/>
    <property type="evidence" value="ECO:0007669"/>
    <property type="project" value="TreeGrafter"/>
</dbReference>
<dbReference type="Pfam" id="PF04841">
    <property type="entry name" value="Vps16_N"/>
    <property type="match status" value="1"/>
</dbReference>
<dbReference type="PANTHER" id="PTHR12811:SF0">
    <property type="entry name" value="VACUOLAR PROTEIN SORTING-ASSOCIATED PROTEIN 16 HOMOLOG"/>
    <property type="match status" value="1"/>
</dbReference>
<name>A0A0D2WST5_CAPO3</name>
<evidence type="ECO:0000256" key="1">
    <source>
        <dbReference type="ARBA" id="ARBA00009250"/>
    </source>
</evidence>
<dbReference type="InParanoid" id="A0A0D2WST5"/>
<evidence type="ECO:0000259" key="5">
    <source>
        <dbReference type="Pfam" id="PF04841"/>
    </source>
</evidence>
<evidence type="ECO:0000259" key="4">
    <source>
        <dbReference type="Pfam" id="PF04840"/>
    </source>
</evidence>
<dbReference type="OrthoDB" id="1792at2759"/>
<dbReference type="EMBL" id="KE346369">
    <property type="protein sequence ID" value="KJE95370.1"/>
    <property type="molecule type" value="Genomic_DNA"/>
</dbReference>
<sequence length="835" mass="94278">MELEEINPAASWSPLQDRFYRKLEMYDMAWRSIDLAWRSIDLAMYVISAAPFGGPIALMRDNSKIIRAQRTKRDIFIYNAAGTPFAQIPWDGARIVGLGWSEQEELICVLEDGTVRIFDVQGEPIRTFTFGHEVKDQTVIECKFYGSGVVILTGAFVFYAITTFSEEAPQPRRLAEIPEMTAAPTSWVVIEPQFSINHGVEVLAAVGNTIYVVDAADAQDQMLTDGPYTALTVSPNGRLLAMFSETGVLWVVSTDFQQNLTEMHTKSRAKPQQLVWCGQDSVVAYWSNILLMVGPNGDWVKHPYDHPIFLVSEVDGVRIISKEKHEFMQKVPVSVENVFKIGSLHAGAKLYEAYLQYEKRSPKADEYIRTIKTDNQLTEAVDTCIEAAAHEHSHKLQRQLLQAASFGKGFLEYYDSEKFVTMCQTLRVLNAARFYEIGMPVTYSEYSVITPTGLIDRLVLRRQHFLAFRVCEYLKLPQDRVLINWACAKIRQPAEDPAVVCQAVVEKLANVRGISYTEIAKVAFRHSGPELATMLLDYEPKAGVQVPLLMTMDQDEMALTKAIESGDTELVYFVIMRLKQKMEEYDFLRFMQSKPAALDLFATYAKQQDPALLRNLYITDDGKVELAYMDAAAAYKCTGLQERFTVLKSAVEPFAASKEPPFVARAISEQMELYKLQNELEQVSKVPWADLSVSDTIYKCLTSGYPKKASDVQSLFKVPDRRFWWIKIRATADTGNWIELEKFAKSKKSPIGYGPFIDVCMEKGNPGEAKKYIDRLAPEERVAAYIRVGALAEAAEAAFQQKDDAALQQIRGLAKNRQQVVVAIDNFRATLAQKK</sequence>
<dbReference type="InterPro" id="IPR016534">
    <property type="entry name" value="VPS16"/>
</dbReference>
<dbReference type="GO" id="GO:0016197">
    <property type="term" value="P:endosomal transport"/>
    <property type="evidence" value="ECO:0007669"/>
    <property type="project" value="TreeGrafter"/>
</dbReference>
<evidence type="ECO:0000256" key="2">
    <source>
        <dbReference type="PIRNR" id="PIRNR007949"/>
    </source>
</evidence>
<proteinExistence type="inferred from homology"/>
<keyword evidence="7" id="KW-1185">Reference proteome</keyword>
<dbReference type="GO" id="GO:0005765">
    <property type="term" value="C:lysosomal membrane"/>
    <property type="evidence" value="ECO:0007669"/>
    <property type="project" value="TreeGrafter"/>
</dbReference>
<dbReference type="GO" id="GO:0006886">
    <property type="term" value="P:intracellular protein transport"/>
    <property type="evidence" value="ECO:0007669"/>
    <property type="project" value="InterPro"/>
</dbReference>
<reference evidence="7" key="1">
    <citation type="submission" date="2011-02" db="EMBL/GenBank/DDBJ databases">
        <title>The Genome Sequence of Capsaspora owczarzaki ATCC 30864.</title>
        <authorList>
            <person name="Russ C."/>
            <person name="Cuomo C."/>
            <person name="Burger G."/>
            <person name="Gray M.W."/>
            <person name="Holland P.W.H."/>
            <person name="King N."/>
            <person name="Lang F.B.F."/>
            <person name="Roger A.J."/>
            <person name="Ruiz-Trillo I."/>
            <person name="Young S.K."/>
            <person name="Zeng Q."/>
            <person name="Gargeya S."/>
            <person name="Alvarado L."/>
            <person name="Berlin A."/>
            <person name="Chapman S.B."/>
            <person name="Chen Z."/>
            <person name="Freedman E."/>
            <person name="Gellesch M."/>
            <person name="Goldberg J."/>
            <person name="Griggs A."/>
            <person name="Gujja S."/>
            <person name="Heilman E."/>
            <person name="Heiman D."/>
            <person name="Howarth C."/>
            <person name="Mehta T."/>
            <person name="Neiman D."/>
            <person name="Pearson M."/>
            <person name="Roberts A."/>
            <person name="Saif S."/>
            <person name="Shea T."/>
            <person name="Shenoy N."/>
            <person name="Sisk P."/>
            <person name="Stolte C."/>
            <person name="Sykes S."/>
            <person name="White J."/>
            <person name="Yandava C."/>
            <person name="Haas B."/>
            <person name="Nusbaum C."/>
            <person name="Birren B."/>
        </authorList>
    </citation>
    <scope>NUCLEOTIDE SEQUENCE</scope>
    <source>
        <strain evidence="7">ATCC 30864</strain>
    </source>
</reference>
<dbReference type="AlphaFoldDB" id="A0A0D2WST5"/>
<dbReference type="InterPro" id="IPR038132">
    <property type="entry name" value="Vps16_C_sf"/>
</dbReference>
<feature type="transmembrane region" description="Helical" evidence="3">
    <location>
        <begin position="144"/>
        <end position="164"/>
    </location>
</feature>
<organism evidence="6 7">
    <name type="scientific">Capsaspora owczarzaki (strain ATCC 30864)</name>
    <dbReference type="NCBI Taxonomy" id="595528"/>
    <lineage>
        <taxon>Eukaryota</taxon>
        <taxon>Filasterea</taxon>
        <taxon>Capsaspora</taxon>
    </lineage>
</organism>
<dbReference type="RefSeq" id="XP_004345413.1">
    <property type="nucleotide sequence ID" value="XM_004345363.2"/>
</dbReference>
<evidence type="ECO:0000256" key="3">
    <source>
        <dbReference type="SAM" id="Phobius"/>
    </source>
</evidence>
<evidence type="ECO:0000313" key="7">
    <source>
        <dbReference type="Proteomes" id="UP000008743"/>
    </source>
</evidence>
<dbReference type="GO" id="GO:0003779">
    <property type="term" value="F:actin binding"/>
    <property type="evidence" value="ECO:0007669"/>
    <property type="project" value="TreeGrafter"/>
</dbReference>
<dbReference type="OMA" id="RIPACLC"/>
<dbReference type="PhylomeDB" id="A0A0D2WST5"/>
<gene>
    <name evidence="6" type="ORF">CAOG_005823</name>
</gene>
<dbReference type="InterPro" id="IPR006926">
    <property type="entry name" value="Vps16_N"/>
</dbReference>
<dbReference type="Gene3D" id="2.130.10.10">
    <property type="entry name" value="YVTN repeat-like/Quinoprotein amine dehydrogenase"/>
    <property type="match status" value="1"/>
</dbReference>
<keyword evidence="3" id="KW-0472">Membrane</keyword>
<dbReference type="FunCoup" id="A0A0D2WST5">
    <property type="interactions" value="698"/>
</dbReference>
<dbReference type="GO" id="GO:0042144">
    <property type="term" value="P:vacuole fusion, non-autophagic"/>
    <property type="evidence" value="ECO:0007669"/>
    <property type="project" value="TreeGrafter"/>
</dbReference>
<protein>
    <submittedName>
        <fullName evidence="6">Vacuolar assembling/sorting protein VPS16</fullName>
    </submittedName>
</protein>
<comment type="similarity">
    <text evidence="1 2">Belongs to the VPS16 family.</text>
</comment>
<evidence type="ECO:0000313" key="6">
    <source>
        <dbReference type="EMBL" id="KJE95370.1"/>
    </source>
</evidence>
<feature type="domain" description="Vps16 C-terminal" evidence="4">
    <location>
        <begin position="514"/>
        <end position="815"/>
    </location>
</feature>
<keyword evidence="3" id="KW-0812">Transmembrane</keyword>
<feature type="domain" description="Vps16 N-terminal" evidence="5">
    <location>
        <begin position="8"/>
        <end position="420"/>
    </location>
</feature>
<dbReference type="InterPro" id="IPR006925">
    <property type="entry name" value="Vps16_C"/>
</dbReference>
<dbReference type="SUPFAM" id="SSF82171">
    <property type="entry name" value="DPP6 N-terminal domain-like"/>
    <property type="match status" value="1"/>
</dbReference>
<dbReference type="eggNOG" id="KOG2280">
    <property type="taxonomic scope" value="Eukaryota"/>
</dbReference>